<dbReference type="InterPro" id="IPR001155">
    <property type="entry name" value="OxRdtase_FMN_N"/>
</dbReference>
<sequence>MPHQRYNAECVDTKVLTEHIHFRNGRVALNRLMKSPMSEKIYNWEDPHETKRGVPNAGLVNLYEKWGFGGFGIIFTGNLAIDPKHPYEAGQGIVSKENDSPVMRDWYAKMARAMKANHALAIAQLNHPGAWAFTEYTDGSGKKHIISDGPDDILNAPMSVVKSELIDRVVYAAKLLSNCGFDGIEIASAFGNLFCQFLGNNNKRTDEYGGAALVTRTKFHIDLLNTIRREVPAAGGFLVGLKLNSADFQNNFTNDEVYRLCEILDEAGYDFVELTGGQMEQCVQEAQQRASTIARENYFLQFIETVAKSLRKTVVYITGGWQTASGMVNAVKLNITQGVGFARAAANEPDLPRKLLSGVAHATLDNKFSPADYFTSKHAAHFQIKTMAGRSINDVVRPTDGLADFTDEKEAKNFAEKAADYMKFVAADGKPDTFAEVIKMPYSRIAASAVDTAVLGEPLTFRHGKQAKNRIMKSPLSEKLYQWNAHSEDQRGIPTEEIINLYSHWGHGGYGIILTGNLGVDPNYVGEAGQGLVTVENTNEESQKQLRRLAEAMTAGGGLAIAQTNHVGRLAQSHYTNSLGEKHQIVDVVKSPLEFSIEEIEEKMFKRFAHAASVLYEAGFDGMELHSAHGMVFNQFLLPKNQRADDYGGSIENRIRLLVNTYKAVREVVPASTGFLVGVKLNSRDFQECGIPREDIVRVCELIEDAGFDFVELTGGAMETVVKEAQQRESTIARENFFLDFVQFTSKIFQKTVVYITGRWQTANAMVESVKMGLTQGVGLGRWSCAEPDFPKKLLAGDIHSCPDYKFALSEFGTMKLAAHWQMKQLAQKNYAIDSSLSQKVTDFTENDEANHFRKACGVYKKQLETIGTQDNHAGVLDYVPLK</sequence>
<protein>
    <recommendedName>
        <fullName evidence="3">NADH:flavin oxidoreductase/NADH oxidase N-terminal domain-containing protein</fullName>
    </recommendedName>
</protein>
<evidence type="ECO:0000259" key="3">
    <source>
        <dbReference type="Pfam" id="PF00724"/>
    </source>
</evidence>
<accession>A0AAE8ZXF2</accession>
<dbReference type="InterPro" id="IPR013785">
    <property type="entry name" value="Aldolase_TIM"/>
</dbReference>
<dbReference type="Gene3D" id="3.20.20.70">
    <property type="entry name" value="Aldolase class I"/>
    <property type="match status" value="2"/>
</dbReference>
<dbReference type="Proteomes" id="UP000827892">
    <property type="component" value="Chromosome V"/>
</dbReference>
<keyword evidence="1" id="KW-0285">Flavoprotein</keyword>
<dbReference type="PANTHER" id="PTHR43656">
    <property type="entry name" value="BINDING OXIDOREDUCTASE, PUTATIVE (AFU_ORTHOLOGUE AFUA_2G08260)-RELATED"/>
    <property type="match status" value="1"/>
</dbReference>
<dbReference type="EMBL" id="CP090895">
    <property type="protein sequence ID" value="ULT86662.1"/>
    <property type="molecule type" value="Genomic_DNA"/>
</dbReference>
<dbReference type="AlphaFoldDB" id="A0AAE8ZXF2"/>
<organism evidence="4 5">
    <name type="scientific">Caenorhabditis briggsae</name>
    <dbReference type="NCBI Taxonomy" id="6238"/>
    <lineage>
        <taxon>Eukaryota</taxon>
        <taxon>Metazoa</taxon>
        <taxon>Ecdysozoa</taxon>
        <taxon>Nematoda</taxon>
        <taxon>Chromadorea</taxon>
        <taxon>Rhabditida</taxon>
        <taxon>Rhabditina</taxon>
        <taxon>Rhabditomorpha</taxon>
        <taxon>Rhabditoidea</taxon>
        <taxon>Rhabditidae</taxon>
        <taxon>Peloderinae</taxon>
        <taxon>Caenorhabditis</taxon>
    </lineage>
</organism>
<feature type="domain" description="NADH:flavin oxidoreductase/NADH oxidase N-terminal" evidence="3">
    <location>
        <begin position="457"/>
        <end position="794"/>
    </location>
</feature>
<reference evidence="4 5" key="1">
    <citation type="submission" date="2022-02" db="EMBL/GenBank/DDBJ databases">
        <title>Chromosome-level reference genomes for two strains of Caenorhabditis briggsae: an improved platform for comparative genomics.</title>
        <authorList>
            <person name="Stevens L."/>
            <person name="Andersen E.C."/>
        </authorList>
    </citation>
    <scope>NUCLEOTIDE SEQUENCE [LARGE SCALE GENOMIC DNA]</scope>
    <source>
        <strain evidence="4">QX1410_ONT</strain>
        <tissue evidence="4">Whole-organism</tissue>
    </source>
</reference>
<dbReference type="SUPFAM" id="SSF51395">
    <property type="entry name" value="FMN-linked oxidoreductases"/>
    <property type="match status" value="2"/>
</dbReference>
<gene>
    <name evidence="4" type="ORF">L3Y34_006398</name>
</gene>
<dbReference type="Pfam" id="PF00724">
    <property type="entry name" value="Oxidored_FMN"/>
    <property type="match status" value="2"/>
</dbReference>
<evidence type="ECO:0000313" key="5">
    <source>
        <dbReference type="Proteomes" id="UP000827892"/>
    </source>
</evidence>
<keyword evidence="2" id="KW-0560">Oxidoreductase</keyword>
<proteinExistence type="predicted"/>
<dbReference type="InterPro" id="IPR051799">
    <property type="entry name" value="NADH_flavin_oxidoreductase"/>
</dbReference>
<dbReference type="PANTHER" id="PTHR43656:SF5">
    <property type="entry name" value="NADH:FLAVIN OXIDOREDUCTASE_NADH OXIDASE N-TERMINAL DOMAIN-CONTAINING PROTEIN"/>
    <property type="match status" value="1"/>
</dbReference>
<evidence type="ECO:0000256" key="2">
    <source>
        <dbReference type="ARBA" id="ARBA00023002"/>
    </source>
</evidence>
<feature type="domain" description="NADH:flavin oxidoreductase/NADH oxidase N-terminal" evidence="3">
    <location>
        <begin position="53"/>
        <end position="359"/>
    </location>
</feature>
<name>A0AAE8ZXF2_CAEBR</name>
<dbReference type="GO" id="GO:0016491">
    <property type="term" value="F:oxidoreductase activity"/>
    <property type="evidence" value="ECO:0007669"/>
    <property type="project" value="UniProtKB-KW"/>
</dbReference>
<dbReference type="CDD" id="cd04733">
    <property type="entry name" value="OYE_like_2_FMN"/>
    <property type="match status" value="1"/>
</dbReference>
<evidence type="ECO:0000313" key="4">
    <source>
        <dbReference type="EMBL" id="ULT86662.1"/>
    </source>
</evidence>
<evidence type="ECO:0000256" key="1">
    <source>
        <dbReference type="ARBA" id="ARBA00022630"/>
    </source>
</evidence>
<dbReference type="GO" id="GO:0010181">
    <property type="term" value="F:FMN binding"/>
    <property type="evidence" value="ECO:0007669"/>
    <property type="project" value="InterPro"/>
</dbReference>